<evidence type="ECO:0000259" key="3">
    <source>
        <dbReference type="Pfam" id="PF00432"/>
    </source>
</evidence>
<dbReference type="RefSeq" id="WP_149109902.1">
    <property type="nucleotide sequence ID" value="NZ_CP042425.1"/>
</dbReference>
<evidence type="ECO:0000313" key="5">
    <source>
        <dbReference type="Proteomes" id="UP000324974"/>
    </source>
</evidence>
<evidence type="ECO:0000256" key="2">
    <source>
        <dbReference type="SAM" id="SignalP"/>
    </source>
</evidence>
<sequence>MTQTSLTRRQALRIAALGATGGAAAMIGHAQDASPAADFITSETQAAIDRGLAFLHRTQSADGSFTDSGIPNAAITGLAALALMAGGHHPGRGQYGRTVSRAMDYLVARAASNSPAGYLNSGEGGFGQGGGMYQHGFATLFLAELYGMLPTAARQLRLREALEKAIRLIIDSQNKLGGWRYDPRPSESDVSVTVAQLMALRAARNAGVFVPKSTVDAAVGYIKACQLPDGGFCYIRNETHLGSAFARSAAAVVGLFSAGIYDGENIDRGLKYLTRFIPNQRGVRDFFTERYFYYAHYYAALAMWTAGGNHWTEWFPAIRDELLTRFRLGNQGSWTDPGHGAAYATAMACIVLQLPNNYLPILQK</sequence>
<reference evidence="5" key="1">
    <citation type="submission" date="2019-08" db="EMBL/GenBank/DDBJ databases">
        <title>Limnoglobus roseus gen. nov., sp. nov., a novel freshwater planctomycete with a giant genome from the family Gemmataceae.</title>
        <authorList>
            <person name="Kulichevskaya I.S."/>
            <person name="Naumoff D.G."/>
            <person name="Miroshnikov K."/>
            <person name="Ivanova A."/>
            <person name="Philippov D.A."/>
            <person name="Hakobyan A."/>
            <person name="Rijpstra I.C."/>
            <person name="Sinninghe Damste J.S."/>
            <person name="Liesack W."/>
            <person name="Dedysh S.N."/>
        </authorList>
    </citation>
    <scope>NUCLEOTIDE SEQUENCE [LARGE SCALE GENOMIC DNA]</scope>
    <source>
        <strain evidence="5">PX52</strain>
    </source>
</reference>
<dbReference type="GO" id="GO:0016740">
    <property type="term" value="F:transferase activity"/>
    <property type="evidence" value="ECO:0007669"/>
    <property type="project" value="UniProtKB-KW"/>
</dbReference>
<dbReference type="InterPro" id="IPR008930">
    <property type="entry name" value="Terpenoid_cyclase/PrenylTrfase"/>
</dbReference>
<dbReference type="KEGG" id="lrs:PX52LOC_01960"/>
<proteinExistence type="predicted"/>
<dbReference type="EMBL" id="CP042425">
    <property type="protein sequence ID" value="QEL15054.1"/>
    <property type="molecule type" value="Genomic_DNA"/>
</dbReference>
<evidence type="ECO:0000256" key="1">
    <source>
        <dbReference type="ARBA" id="ARBA00022737"/>
    </source>
</evidence>
<feature type="signal peptide" evidence="2">
    <location>
        <begin position="1"/>
        <end position="30"/>
    </location>
</feature>
<gene>
    <name evidence="4" type="ORF">PX52LOC_01960</name>
</gene>
<dbReference type="InterPro" id="IPR006311">
    <property type="entry name" value="TAT_signal"/>
</dbReference>
<organism evidence="4 5">
    <name type="scientific">Limnoglobus roseus</name>
    <dbReference type="NCBI Taxonomy" id="2598579"/>
    <lineage>
        <taxon>Bacteria</taxon>
        <taxon>Pseudomonadati</taxon>
        <taxon>Planctomycetota</taxon>
        <taxon>Planctomycetia</taxon>
        <taxon>Gemmatales</taxon>
        <taxon>Gemmataceae</taxon>
        <taxon>Limnoglobus</taxon>
    </lineage>
</organism>
<dbReference type="SUPFAM" id="SSF48239">
    <property type="entry name" value="Terpenoid cyclases/Protein prenyltransferases"/>
    <property type="match status" value="1"/>
</dbReference>
<keyword evidence="2" id="KW-0732">Signal</keyword>
<dbReference type="OrthoDB" id="265313at2"/>
<feature type="chain" id="PRO_5022720680" evidence="2">
    <location>
        <begin position="31"/>
        <end position="364"/>
    </location>
</feature>
<accession>A0A5C1AD70</accession>
<dbReference type="CDD" id="cd00688">
    <property type="entry name" value="ISOPREN_C2_like"/>
    <property type="match status" value="1"/>
</dbReference>
<dbReference type="Gene3D" id="1.50.10.20">
    <property type="match status" value="2"/>
</dbReference>
<protein>
    <submittedName>
        <fullName evidence="4">Prenyltransferase</fullName>
    </submittedName>
</protein>
<keyword evidence="1" id="KW-0677">Repeat</keyword>
<evidence type="ECO:0000313" key="4">
    <source>
        <dbReference type="EMBL" id="QEL15054.1"/>
    </source>
</evidence>
<keyword evidence="5" id="KW-1185">Reference proteome</keyword>
<keyword evidence="4" id="KW-0808">Transferase</keyword>
<dbReference type="Proteomes" id="UP000324974">
    <property type="component" value="Chromosome"/>
</dbReference>
<dbReference type="InterPro" id="IPR001330">
    <property type="entry name" value="Prenyltrans"/>
</dbReference>
<name>A0A5C1AD70_9BACT</name>
<dbReference type="PROSITE" id="PS51318">
    <property type="entry name" value="TAT"/>
    <property type="match status" value="1"/>
</dbReference>
<feature type="domain" description="Prenyltransferase alpha-alpha toroid" evidence="3">
    <location>
        <begin position="122"/>
        <end position="252"/>
    </location>
</feature>
<dbReference type="AlphaFoldDB" id="A0A5C1AD70"/>
<dbReference type="Pfam" id="PF00432">
    <property type="entry name" value="Prenyltrans"/>
    <property type="match status" value="1"/>
</dbReference>